<evidence type="ECO:0000313" key="4">
    <source>
        <dbReference type="Proteomes" id="UP000600080"/>
    </source>
</evidence>
<reference evidence="4" key="1">
    <citation type="journal article" date="2019" name="Int. J. Syst. Evol. Microbiol.">
        <title>The Global Catalogue of Microorganisms (GCM) 10K type strain sequencing project: providing services to taxonomists for standard genome sequencing and annotation.</title>
        <authorList>
            <consortium name="The Broad Institute Genomics Platform"/>
            <consortium name="The Broad Institute Genome Sequencing Center for Infectious Disease"/>
            <person name="Wu L."/>
            <person name="Ma J."/>
        </authorList>
    </citation>
    <scope>NUCLEOTIDE SEQUENCE [LARGE SCALE GENOMIC DNA]</scope>
    <source>
        <strain evidence="4">CGMCC 4.7323</strain>
    </source>
</reference>
<dbReference type="EMBL" id="BMND01000030">
    <property type="protein sequence ID" value="GGN58020.1"/>
    <property type="molecule type" value="Genomic_DNA"/>
</dbReference>
<dbReference type="PANTHER" id="PTHR11079:SF190">
    <property type="entry name" value="CYTOSINE DEAMINASE"/>
    <property type="match status" value="1"/>
</dbReference>
<sequence>MDRTQDWDPDRDALRPHGHPAPPARAMLATALAEARAGLAEGGIPIGAALYGPDGTLLGRGHNRRVQDNDPSLHAETAAFRAAGRQPDYRGTTMVTTLSPCWYCSGLIRQFRIPRVLIGDSHTFPGAHPWLTQHGTHIVLLNDPECREMMREFIEARPELWREDIGGG</sequence>
<dbReference type="CDD" id="cd01285">
    <property type="entry name" value="nucleoside_deaminase"/>
    <property type="match status" value="1"/>
</dbReference>
<dbReference type="SUPFAM" id="SSF53927">
    <property type="entry name" value="Cytidine deaminase-like"/>
    <property type="match status" value="1"/>
</dbReference>
<dbReference type="InterPro" id="IPR002125">
    <property type="entry name" value="CMP_dCMP_dom"/>
</dbReference>
<dbReference type="InterPro" id="IPR016193">
    <property type="entry name" value="Cytidine_deaminase-like"/>
</dbReference>
<dbReference type="Pfam" id="PF00383">
    <property type="entry name" value="dCMP_cyt_deam_1"/>
    <property type="match status" value="1"/>
</dbReference>
<feature type="compositionally biased region" description="Basic and acidic residues" evidence="1">
    <location>
        <begin position="1"/>
        <end position="15"/>
    </location>
</feature>
<feature type="domain" description="CMP/dCMP-type deaminase" evidence="2">
    <location>
        <begin position="22"/>
        <end position="131"/>
    </location>
</feature>
<dbReference type="RefSeq" id="WP_189102329.1">
    <property type="nucleotide sequence ID" value="NZ_BMND01000030.1"/>
</dbReference>
<protein>
    <submittedName>
        <fullName evidence="3">tRNA-specific adenosine deaminase</fullName>
    </submittedName>
</protein>
<evidence type="ECO:0000259" key="2">
    <source>
        <dbReference type="PROSITE" id="PS51747"/>
    </source>
</evidence>
<dbReference type="Gene3D" id="3.40.140.10">
    <property type="entry name" value="Cytidine Deaminase, domain 2"/>
    <property type="match status" value="1"/>
</dbReference>
<accession>A0ABQ2JX62</accession>
<dbReference type="GeneID" id="301551077"/>
<gene>
    <name evidence="3" type="primary">codA</name>
    <name evidence="3" type="ORF">GCM10012285_53950</name>
</gene>
<proteinExistence type="predicted"/>
<dbReference type="Proteomes" id="UP000600080">
    <property type="component" value="Unassembled WGS sequence"/>
</dbReference>
<dbReference type="PANTHER" id="PTHR11079">
    <property type="entry name" value="CYTOSINE DEAMINASE FAMILY MEMBER"/>
    <property type="match status" value="1"/>
</dbReference>
<feature type="region of interest" description="Disordered" evidence="1">
    <location>
        <begin position="1"/>
        <end position="22"/>
    </location>
</feature>
<keyword evidence="4" id="KW-1185">Reference proteome</keyword>
<name>A0ABQ2JX62_9ACTN</name>
<evidence type="ECO:0000256" key="1">
    <source>
        <dbReference type="SAM" id="MobiDB-lite"/>
    </source>
</evidence>
<comment type="caution">
    <text evidence="3">The sequence shown here is derived from an EMBL/GenBank/DDBJ whole genome shotgun (WGS) entry which is preliminary data.</text>
</comment>
<dbReference type="PROSITE" id="PS51747">
    <property type="entry name" value="CYT_DCMP_DEAMINASES_2"/>
    <property type="match status" value="1"/>
</dbReference>
<organism evidence="3 4">
    <name type="scientific">Streptomyces kronopolitis</name>
    <dbReference type="NCBI Taxonomy" id="1612435"/>
    <lineage>
        <taxon>Bacteria</taxon>
        <taxon>Bacillati</taxon>
        <taxon>Actinomycetota</taxon>
        <taxon>Actinomycetes</taxon>
        <taxon>Kitasatosporales</taxon>
        <taxon>Streptomycetaceae</taxon>
        <taxon>Streptomyces</taxon>
    </lineage>
</organism>
<evidence type="ECO:0000313" key="3">
    <source>
        <dbReference type="EMBL" id="GGN58020.1"/>
    </source>
</evidence>